<keyword evidence="8 20" id="KW-0347">Helicase</keyword>
<dbReference type="Gene3D" id="1.10.10.1390">
    <property type="entry name" value="ATP-dependent DNA helicase RecQ"/>
    <property type="match status" value="1"/>
</dbReference>
<dbReference type="InterPro" id="IPR029491">
    <property type="entry name" value="Helicase_HTH"/>
</dbReference>
<dbReference type="CDD" id="cd18794">
    <property type="entry name" value="SF2_C_RecQ"/>
    <property type="match status" value="1"/>
</dbReference>
<feature type="domain" description="HRDC" evidence="17">
    <location>
        <begin position="518"/>
        <end position="598"/>
    </location>
</feature>
<dbReference type="GO" id="GO:0009432">
    <property type="term" value="P:SOS response"/>
    <property type="evidence" value="ECO:0007669"/>
    <property type="project" value="UniProtKB-UniRule"/>
</dbReference>
<comment type="cofactor">
    <cofactor evidence="2">
        <name>Zn(2+)</name>
        <dbReference type="ChEBI" id="CHEBI:29105"/>
    </cofactor>
</comment>
<name>A0A0G0VK24_9BACT</name>
<feature type="domain" description="Helicase ATP-binding" evidence="18">
    <location>
        <begin position="22"/>
        <end position="190"/>
    </location>
</feature>
<feature type="domain" description="Helicase C-terminal" evidence="19">
    <location>
        <begin position="214"/>
        <end position="359"/>
    </location>
</feature>
<evidence type="ECO:0000259" key="19">
    <source>
        <dbReference type="PROSITE" id="PS51194"/>
    </source>
</evidence>
<evidence type="ECO:0000313" key="21">
    <source>
        <dbReference type="Proteomes" id="UP000033930"/>
    </source>
</evidence>
<dbReference type="GO" id="GO:0000724">
    <property type="term" value="P:double-strand break repair via homologous recombination"/>
    <property type="evidence" value="ECO:0007669"/>
    <property type="project" value="TreeGrafter"/>
</dbReference>
<keyword evidence="10" id="KW-0067">ATP-binding</keyword>
<dbReference type="Gene3D" id="1.10.150.80">
    <property type="entry name" value="HRDC domain"/>
    <property type="match status" value="1"/>
</dbReference>
<sequence length="714" mass="80952">MLKLLKTHFGYDSFRPLQKEIIDTIISGQDSLVLMPTGGGKSLCFQLPALTLPGITLVISPLIALMKDQVDTLCANGISAAFLNSSLTLKEQASVMQRASSGELKILYLAPERLETYGFSDFLGSLNVSLLAIDEAHCISEWGHDFRPDYRNLRNLREKFSKVPVIALTATATPTVREDILHQLGMEKAKTFILSFNRENLHYSVRPKYNAFAQLVELLQSFKNKAVIVYCFSRKNTEEIAQNLADAGLPAVPYHAGLPKKTRIETQEKFIRDEVPIIVATIAFGMGIDKPDVRLVVHMDLPKTIESYYQETGRAGRDGLPSECVLFYSYADRRKQEYFINQIANPQEQRLALSKLDNVIDYCQDSTCRRAYLLNYFGEDWKKTMCDACDNCVELPTETFDATEISQKIISTILRTGERFGTAHICDVLHGSKKKRIVELKHHQLSVHGIAQETSLGALREYVEALKKSKYLEQNNGEYPTLRVSQKGRQALLSNELISLPISKAPTTILTRKFGSDLEYDIEAFEKLRKLRKQIADEQNVPPFVIFGDRTLQEMAYYFPASLESFAHIFGVGRKKLEEFGEAFLACISLHALENDLNEKPIPGKTAQPIDKKISRSSLTLQETKAMLLKKLSIQEIADKRELSPSTIIQHIEKLTYTNQAPDISYLKPNKEQFEIIKNAFQATNSPSLTPAFKYLEEKYEYNELRLVRLFLQI</sequence>
<evidence type="ECO:0000256" key="10">
    <source>
        <dbReference type="ARBA" id="ARBA00022840"/>
    </source>
</evidence>
<dbReference type="InterPro" id="IPR032284">
    <property type="entry name" value="RecQ_Zn-bd"/>
</dbReference>
<evidence type="ECO:0000256" key="14">
    <source>
        <dbReference type="ARBA" id="ARBA00023235"/>
    </source>
</evidence>
<accession>A0A0G0VK24</accession>
<dbReference type="CDD" id="cd17920">
    <property type="entry name" value="DEXHc_RecQ"/>
    <property type="match status" value="1"/>
</dbReference>
<dbReference type="FunFam" id="1.10.150.80:FF:000002">
    <property type="entry name" value="ATP-dependent DNA helicase RecQ"/>
    <property type="match status" value="1"/>
</dbReference>
<dbReference type="GO" id="GO:0003677">
    <property type="term" value="F:DNA binding"/>
    <property type="evidence" value="ECO:0007669"/>
    <property type="project" value="UniProtKB-KW"/>
</dbReference>
<dbReference type="EMBL" id="LCAW01000001">
    <property type="protein sequence ID" value="KKR99966.1"/>
    <property type="molecule type" value="Genomic_DNA"/>
</dbReference>
<protein>
    <recommendedName>
        <fullName evidence="16">DNA helicase RecQ</fullName>
        <ecNumber evidence="16">5.6.2.4</ecNumber>
    </recommendedName>
</protein>
<proteinExistence type="inferred from homology"/>
<evidence type="ECO:0000256" key="7">
    <source>
        <dbReference type="ARBA" id="ARBA00022801"/>
    </source>
</evidence>
<evidence type="ECO:0000313" key="20">
    <source>
        <dbReference type="EMBL" id="KKR99966.1"/>
    </source>
</evidence>
<dbReference type="EC" id="5.6.2.4" evidence="16"/>
<dbReference type="InterPro" id="IPR010997">
    <property type="entry name" value="HRDC-like_sf"/>
</dbReference>
<dbReference type="GO" id="GO:0016787">
    <property type="term" value="F:hydrolase activity"/>
    <property type="evidence" value="ECO:0007669"/>
    <property type="project" value="UniProtKB-KW"/>
</dbReference>
<dbReference type="GO" id="GO:0043590">
    <property type="term" value="C:bacterial nucleoid"/>
    <property type="evidence" value="ECO:0007669"/>
    <property type="project" value="UniProtKB-ARBA"/>
</dbReference>
<comment type="cofactor">
    <cofactor evidence="1">
        <name>Mg(2+)</name>
        <dbReference type="ChEBI" id="CHEBI:18420"/>
    </cofactor>
</comment>
<comment type="similarity">
    <text evidence="3">Belongs to the helicase family. RecQ subfamily.</text>
</comment>
<dbReference type="PANTHER" id="PTHR13710">
    <property type="entry name" value="DNA HELICASE RECQ FAMILY MEMBER"/>
    <property type="match status" value="1"/>
</dbReference>
<dbReference type="GO" id="GO:0046872">
    <property type="term" value="F:metal ion binding"/>
    <property type="evidence" value="ECO:0007669"/>
    <property type="project" value="UniProtKB-KW"/>
</dbReference>
<dbReference type="FunFam" id="3.40.50.300:FF:000156">
    <property type="entry name" value="ATP-dependent DNA helicase recQ"/>
    <property type="match status" value="1"/>
</dbReference>
<dbReference type="GO" id="GO:0043138">
    <property type="term" value="F:3'-5' DNA helicase activity"/>
    <property type="evidence" value="ECO:0007669"/>
    <property type="project" value="UniProtKB-EC"/>
</dbReference>
<dbReference type="Pfam" id="PF00570">
    <property type="entry name" value="HRDC"/>
    <property type="match status" value="1"/>
</dbReference>
<evidence type="ECO:0000259" key="17">
    <source>
        <dbReference type="PROSITE" id="PS50967"/>
    </source>
</evidence>
<evidence type="ECO:0000256" key="16">
    <source>
        <dbReference type="NCBIfam" id="TIGR01389"/>
    </source>
</evidence>
<dbReference type="InterPro" id="IPR018982">
    <property type="entry name" value="RQC_domain"/>
</dbReference>
<keyword evidence="6" id="KW-0227">DNA damage</keyword>
<dbReference type="Proteomes" id="UP000033930">
    <property type="component" value="Unassembled WGS sequence"/>
</dbReference>
<organism evidence="20 21">
    <name type="scientific">Candidatus Uhrbacteria bacterium GW2011_GWC1_41_20</name>
    <dbReference type="NCBI Taxonomy" id="1618983"/>
    <lineage>
        <taxon>Bacteria</taxon>
        <taxon>Candidatus Uhriibacteriota</taxon>
    </lineage>
</organism>
<evidence type="ECO:0000256" key="13">
    <source>
        <dbReference type="ARBA" id="ARBA00023204"/>
    </source>
</evidence>
<dbReference type="Pfam" id="PF14493">
    <property type="entry name" value="HTH_40"/>
    <property type="match status" value="1"/>
</dbReference>
<keyword evidence="12" id="KW-0233">DNA recombination</keyword>
<dbReference type="GO" id="GO:0005694">
    <property type="term" value="C:chromosome"/>
    <property type="evidence" value="ECO:0007669"/>
    <property type="project" value="TreeGrafter"/>
</dbReference>
<dbReference type="Pfam" id="PF16124">
    <property type="entry name" value="RecQ_Zn_bind"/>
    <property type="match status" value="1"/>
</dbReference>
<dbReference type="SUPFAM" id="SSF46785">
    <property type="entry name" value="Winged helix' DNA-binding domain"/>
    <property type="match status" value="1"/>
</dbReference>
<dbReference type="InterPro" id="IPR014001">
    <property type="entry name" value="Helicase_ATP-bd"/>
</dbReference>
<dbReference type="PROSITE" id="PS51192">
    <property type="entry name" value="HELICASE_ATP_BIND_1"/>
    <property type="match status" value="1"/>
</dbReference>
<dbReference type="PROSITE" id="PS51194">
    <property type="entry name" value="HELICASE_CTER"/>
    <property type="match status" value="1"/>
</dbReference>
<dbReference type="Gene3D" id="1.10.10.10">
    <property type="entry name" value="Winged helix-like DNA-binding domain superfamily/Winged helix DNA-binding domain"/>
    <property type="match status" value="1"/>
</dbReference>
<evidence type="ECO:0000256" key="15">
    <source>
        <dbReference type="ARBA" id="ARBA00034617"/>
    </source>
</evidence>
<dbReference type="InterPro" id="IPR002121">
    <property type="entry name" value="HRDC_dom"/>
</dbReference>
<evidence type="ECO:0000256" key="9">
    <source>
        <dbReference type="ARBA" id="ARBA00022833"/>
    </source>
</evidence>
<dbReference type="SMART" id="SM00956">
    <property type="entry name" value="RQC"/>
    <property type="match status" value="1"/>
</dbReference>
<dbReference type="GO" id="GO:0009378">
    <property type="term" value="F:four-way junction helicase activity"/>
    <property type="evidence" value="ECO:0007669"/>
    <property type="project" value="TreeGrafter"/>
</dbReference>
<dbReference type="InterPro" id="IPR036390">
    <property type="entry name" value="WH_DNA-bd_sf"/>
</dbReference>
<evidence type="ECO:0000256" key="6">
    <source>
        <dbReference type="ARBA" id="ARBA00022763"/>
    </source>
</evidence>
<dbReference type="AlphaFoldDB" id="A0A0G0VK24"/>
<dbReference type="Pfam" id="PF00271">
    <property type="entry name" value="Helicase_C"/>
    <property type="match status" value="1"/>
</dbReference>
<dbReference type="NCBIfam" id="TIGR00614">
    <property type="entry name" value="recQ_fam"/>
    <property type="match status" value="1"/>
</dbReference>
<keyword evidence="14" id="KW-0413">Isomerase</keyword>
<evidence type="ECO:0000259" key="18">
    <source>
        <dbReference type="PROSITE" id="PS51192"/>
    </source>
</evidence>
<evidence type="ECO:0000256" key="12">
    <source>
        <dbReference type="ARBA" id="ARBA00023172"/>
    </source>
</evidence>
<dbReference type="PATRIC" id="fig|1618983.3.peg.26"/>
<dbReference type="GO" id="GO:0006260">
    <property type="term" value="P:DNA replication"/>
    <property type="evidence" value="ECO:0007669"/>
    <property type="project" value="InterPro"/>
</dbReference>
<evidence type="ECO:0000256" key="4">
    <source>
        <dbReference type="ARBA" id="ARBA00022723"/>
    </source>
</evidence>
<keyword evidence="4" id="KW-0479">Metal-binding</keyword>
<keyword evidence="7" id="KW-0378">Hydrolase</keyword>
<keyword evidence="5" id="KW-0547">Nucleotide-binding</keyword>
<dbReference type="GO" id="GO:0005737">
    <property type="term" value="C:cytoplasm"/>
    <property type="evidence" value="ECO:0007669"/>
    <property type="project" value="TreeGrafter"/>
</dbReference>
<dbReference type="InterPro" id="IPR006293">
    <property type="entry name" value="DNA_helicase_ATP-dep_RecQ_bac"/>
</dbReference>
<gene>
    <name evidence="20" type="ORF">UU50_C0001G0024</name>
</gene>
<dbReference type="Gene3D" id="3.40.50.300">
    <property type="entry name" value="P-loop containing nucleotide triphosphate hydrolases"/>
    <property type="match status" value="2"/>
</dbReference>
<evidence type="ECO:0000256" key="1">
    <source>
        <dbReference type="ARBA" id="ARBA00001946"/>
    </source>
</evidence>
<dbReference type="InterPro" id="IPR011545">
    <property type="entry name" value="DEAD/DEAH_box_helicase_dom"/>
</dbReference>
<keyword evidence="11" id="KW-0238">DNA-binding</keyword>
<comment type="caution">
    <text evidence="20">The sequence shown here is derived from an EMBL/GenBank/DDBJ whole genome shotgun (WGS) entry which is preliminary data.</text>
</comment>
<dbReference type="InterPro" id="IPR001650">
    <property type="entry name" value="Helicase_C-like"/>
</dbReference>
<keyword evidence="9" id="KW-0862">Zinc</keyword>
<dbReference type="Pfam" id="PF09382">
    <property type="entry name" value="RQC"/>
    <property type="match status" value="1"/>
</dbReference>
<dbReference type="FunFam" id="3.40.50.300:FF:000296">
    <property type="entry name" value="ATP-dependent DNA helicase RecQ"/>
    <property type="match status" value="1"/>
</dbReference>
<keyword evidence="13" id="KW-0234">DNA repair</keyword>
<dbReference type="PROSITE" id="PS50967">
    <property type="entry name" value="HRDC"/>
    <property type="match status" value="1"/>
</dbReference>
<dbReference type="SMART" id="SM00341">
    <property type="entry name" value="HRDC"/>
    <property type="match status" value="1"/>
</dbReference>
<evidence type="ECO:0000256" key="8">
    <source>
        <dbReference type="ARBA" id="ARBA00022806"/>
    </source>
</evidence>
<evidence type="ECO:0000256" key="5">
    <source>
        <dbReference type="ARBA" id="ARBA00022741"/>
    </source>
</evidence>
<dbReference type="InterPro" id="IPR036388">
    <property type="entry name" value="WH-like_DNA-bd_sf"/>
</dbReference>
<dbReference type="GO" id="GO:0005524">
    <property type="term" value="F:ATP binding"/>
    <property type="evidence" value="ECO:0007669"/>
    <property type="project" value="UniProtKB-KW"/>
</dbReference>
<dbReference type="SMART" id="SM00487">
    <property type="entry name" value="DEXDc"/>
    <property type="match status" value="1"/>
</dbReference>
<dbReference type="InterPro" id="IPR027417">
    <property type="entry name" value="P-loop_NTPase"/>
</dbReference>
<dbReference type="SUPFAM" id="SSF52540">
    <property type="entry name" value="P-loop containing nucleoside triphosphate hydrolases"/>
    <property type="match status" value="1"/>
</dbReference>
<evidence type="ECO:0000256" key="11">
    <source>
        <dbReference type="ARBA" id="ARBA00023125"/>
    </source>
</evidence>
<dbReference type="NCBIfam" id="TIGR01389">
    <property type="entry name" value="recQ"/>
    <property type="match status" value="1"/>
</dbReference>
<evidence type="ECO:0000256" key="3">
    <source>
        <dbReference type="ARBA" id="ARBA00005446"/>
    </source>
</evidence>
<dbReference type="InterPro" id="IPR044876">
    <property type="entry name" value="HRDC_dom_sf"/>
</dbReference>
<dbReference type="Pfam" id="PF00270">
    <property type="entry name" value="DEAD"/>
    <property type="match status" value="1"/>
</dbReference>
<comment type="catalytic activity">
    <reaction evidence="15">
        <text>Couples ATP hydrolysis with the unwinding of duplex DNA by translocating in the 3'-5' direction.</text>
        <dbReference type="EC" id="5.6.2.4"/>
    </reaction>
</comment>
<dbReference type="PANTHER" id="PTHR13710:SF105">
    <property type="entry name" value="ATP-DEPENDENT DNA HELICASE Q1"/>
    <property type="match status" value="1"/>
</dbReference>
<evidence type="ECO:0000256" key="2">
    <source>
        <dbReference type="ARBA" id="ARBA00001947"/>
    </source>
</evidence>
<dbReference type="SUPFAM" id="SSF47819">
    <property type="entry name" value="HRDC-like"/>
    <property type="match status" value="1"/>
</dbReference>
<dbReference type="SMART" id="SM00490">
    <property type="entry name" value="HELICc"/>
    <property type="match status" value="1"/>
</dbReference>
<reference evidence="20 21" key="1">
    <citation type="journal article" date="2015" name="Nature">
        <title>rRNA introns, odd ribosomes, and small enigmatic genomes across a large radiation of phyla.</title>
        <authorList>
            <person name="Brown C.T."/>
            <person name="Hug L.A."/>
            <person name="Thomas B.C."/>
            <person name="Sharon I."/>
            <person name="Castelle C.J."/>
            <person name="Singh A."/>
            <person name="Wilkins M.J."/>
            <person name="Williams K.H."/>
            <person name="Banfield J.F."/>
        </authorList>
    </citation>
    <scope>NUCLEOTIDE SEQUENCE [LARGE SCALE GENOMIC DNA]</scope>
</reference>
<dbReference type="InterPro" id="IPR004589">
    <property type="entry name" value="DNA_helicase_ATP-dep_RecQ"/>
</dbReference>